<evidence type="ECO:0000256" key="1">
    <source>
        <dbReference type="SAM" id="Phobius"/>
    </source>
</evidence>
<sequence>MEPIFIIGIILGLVILLFLSGSAAKPLKWIGITAVKFVAGALLLVCVNMFGGSLGIHVPINLVTTAISGILGIPGIAALVVIKQFII</sequence>
<dbReference type="AlphaFoldDB" id="A0A086W042"/>
<dbReference type="Proteomes" id="UP001229422">
    <property type="component" value="Chromosome"/>
</dbReference>
<accession>A0A086W042</accession>
<keyword evidence="1" id="KW-0472">Membrane</keyword>
<dbReference type="Proteomes" id="UP000032247">
    <property type="component" value="Unassembled WGS sequence"/>
</dbReference>
<dbReference type="OMA" id="FINMAGK"/>
<feature type="transmembrane region" description="Helical" evidence="1">
    <location>
        <begin position="37"/>
        <end position="56"/>
    </location>
</feature>
<dbReference type="GeneID" id="11237780"/>
<proteinExistence type="predicted"/>
<dbReference type="Proteomes" id="UP001214898">
    <property type="component" value="Chromosome"/>
</dbReference>
<evidence type="ECO:0000313" key="4">
    <source>
        <dbReference type="EMBL" id="WHM19720.1"/>
    </source>
</evidence>
<gene>
    <name evidence="3" type="primary">bofA</name>
    <name evidence="3" type="ORF">P5633_02910</name>
    <name evidence="4" type="ORF">QL281_12315</name>
    <name evidence="2" type="ORF">SC09_Contig28orf00364</name>
</gene>
<evidence type="ECO:0000313" key="3">
    <source>
        <dbReference type="EMBL" id="WEY85217.1"/>
    </source>
</evidence>
<dbReference type="RefSeq" id="WP_003225421.1">
    <property type="nucleotide sequence ID" value="NZ_AP024621.1"/>
</dbReference>
<evidence type="ECO:0000313" key="2">
    <source>
        <dbReference type="EMBL" id="KIU10174.1"/>
    </source>
</evidence>
<accession>A0A0M0KSU9</accession>
<dbReference type="InterPro" id="IPR010001">
    <property type="entry name" value="BofA"/>
</dbReference>
<dbReference type="EMBL" id="CP120576">
    <property type="protein sequence ID" value="WEY85217.1"/>
    <property type="molecule type" value="Genomic_DNA"/>
</dbReference>
<keyword evidence="1" id="KW-1133">Transmembrane helix</keyword>
<dbReference type="PATRIC" id="fig|1423.134.peg.1097"/>
<protein>
    <submittedName>
        <fullName evidence="2">Inhibition of the pro-sigma-K processing machinery</fullName>
    </submittedName>
    <submittedName>
        <fullName evidence="3">Sigma-K factor-processing regulator BofA</fullName>
    </submittedName>
</protein>
<name>A0A086W042_BACIU</name>
<dbReference type="STRING" id="483913.AN935_00100"/>
<dbReference type="EMBL" id="CP125292">
    <property type="protein sequence ID" value="WHM19720.1"/>
    <property type="molecule type" value="Genomic_DNA"/>
</dbReference>
<dbReference type="EMBL" id="JXBC01000006">
    <property type="protein sequence ID" value="KIU10174.1"/>
    <property type="molecule type" value="Genomic_DNA"/>
</dbReference>
<dbReference type="Pfam" id="PF07441">
    <property type="entry name" value="BofA"/>
    <property type="match status" value="1"/>
</dbReference>
<keyword evidence="1" id="KW-0812">Transmembrane</keyword>
<reference evidence="4" key="3">
    <citation type="submission" date="2023-05" db="EMBL/GenBank/DDBJ databases">
        <title>Complete genome sequence of Bacillus subtilis SRCM117797 isolated from Soybean paste.</title>
        <authorList>
            <person name="Abraha H.B."/>
            <person name="Kim K.-P."/>
            <person name="Ryu M.-S."/>
            <person name="Jeong D.-Y."/>
        </authorList>
    </citation>
    <scope>NUCLEOTIDE SEQUENCE</scope>
    <source>
        <strain evidence="4">SRCM117797</strain>
    </source>
</reference>
<evidence type="ECO:0000313" key="5">
    <source>
        <dbReference type="Proteomes" id="UP000032247"/>
    </source>
</evidence>
<feature type="transmembrane region" description="Helical" evidence="1">
    <location>
        <begin position="62"/>
        <end position="82"/>
    </location>
</feature>
<dbReference type="NCBIfam" id="TIGR02862">
    <property type="entry name" value="spore_BofA"/>
    <property type="match status" value="1"/>
</dbReference>
<reference evidence="2 5" key="1">
    <citation type="submission" date="2014-12" db="EMBL/GenBank/DDBJ databases">
        <title>Comparative genome analysis of Bacillus coagulans HM-08, Clostridium butyricum HM-68, Bacillus subtilis HM-66 and Bacillus licheniformis BL-09.</title>
        <authorList>
            <person name="Zhang H."/>
        </authorList>
    </citation>
    <scope>NUCLEOTIDE SEQUENCE [LARGE SCALE GENOMIC DNA]</scope>
    <source>
        <strain evidence="2 5">HM-66</strain>
    </source>
</reference>
<reference evidence="3" key="2">
    <citation type="submission" date="2023-03" db="EMBL/GenBank/DDBJ databases">
        <title>Complete genome sequences of 52 Bacillus and Priestia strains isolated from West-African fermentations and 26 reference strains from the DSMZ collection.</title>
        <authorList>
            <person name="Wiedenbein E.S."/>
            <person name="Canoy T.S."/>
            <person name="Hui Y."/>
            <person name="Parkouda C."/>
            <person name="Dawende C."/>
            <person name="Ametefe E."/>
            <person name="Jespersen L."/>
            <person name="Nielsen D.S."/>
        </authorList>
    </citation>
    <scope>NUCLEOTIDE SEQUENCE</scope>
    <source>
        <strain evidence="3">PRO56</strain>
    </source>
</reference>
<dbReference type="SMR" id="A0A086W042"/>
<feature type="transmembrane region" description="Helical" evidence="1">
    <location>
        <begin position="6"/>
        <end position="25"/>
    </location>
</feature>
<organism evidence="2 5">
    <name type="scientific">Bacillus subtilis</name>
    <dbReference type="NCBI Taxonomy" id="1423"/>
    <lineage>
        <taxon>Bacteria</taxon>
        <taxon>Bacillati</taxon>
        <taxon>Bacillota</taxon>
        <taxon>Bacilli</taxon>
        <taxon>Bacillales</taxon>
        <taxon>Bacillaceae</taxon>
        <taxon>Bacillus</taxon>
    </lineage>
</organism>